<organism evidence="1 2">
    <name type="scientific">Stenotrophomonas koreensis</name>
    <dbReference type="NCBI Taxonomy" id="266128"/>
    <lineage>
        <taxon>Bacteria</taxon>
        <taxon>Pseudomonadati</taxon>
        <taxon>Pseudomonadota</taxon>
        <taxon>Gammaproteobacteria</taxon>
        <taxon>Lysobacterales</taxon>
        <taxon>Lysobacteraceae</taxon>
        <taxon>Stenotrophomonas</taxon>
    </lineage>
</organism>
<evidence type="ECO:0000313" key="2">
    <source>
        <dbReference type="Proteomes" id="UP000051254"/>
    </source>
</evidence>
<gene>
    <name evidence="1" type="ORF">ABB25_06180</name>
</gene>
<keyword evidence="2" id="KW-1185">Reference proteome</keyword>
<accession>A0A0R0BX47</accession>
<evidence type="ECO:0000313" key="1">
    <source>
        <dbReference type="EMBL" id="KRG58466.1"/>
    </source>
</evidence>
<dbReference type="PATRIC" id="fig|266128.3.peg.99"/>
<dbReference type="AlphaFoldDB" id="A0A0R0BX47"/>
<reference evidence="1 2" key="1">
    <citation type="submission" date="2015-05" db="EMBL/GenBank/DDBJ databases">
        <title>Genome sequencing and analysis of members of genus Stenotrophomonas.</title>
        <authorList>
            <person name="Patil P.P."/>
            <person name="Midha S."/>
            <person name="Patil P.B."/>
        </authorList>
    </citation>
    <scope>NUCLEOTIDE SEQUENCE [LARGE SCALE GENOMIC DNA]</scope>
    <source>
        <strain evidence="1 2">DSM 17805</strain>
    </source>
</reference>
<dbReference type="OrthoDB" id="5985451at2"/>
<comment type="caution">
    <text evidence="1">The sequence shown here is derived from an EMBL/GenBank/DDBJ whole genome shotgun (WGS) entry which is preliminary data.</text>
</comment>
<proteinExistence type="predicted"/>
<dbReference type="RefSeq" id="WP_057664999.1">
    <property type="nucleotide sequence ID" value="NZ_LDJH01000010.1"/>
</dbReference>
<sequence length="114" mass="12574">MAVTYTIALPEPAQARGDDPALAFSAHGADGLAQQLEQALRSDQLFQAWCRQHEDPDDVDPLLAATDTQACVTGQQDELRIVLNVTTSLPSAVLRHRLRLLAGPHWQLREVRQP</sequence>
<dbReference type="EMBL" id="LDJH01000010">
    <property type="protein sequence ID" value="KRG58466.1"/>
    <property type="molecule type" value="Genomic_DNA"/>
</dbReference>
<dbReference type="Proteomes" id="UP000051254">
    <property type="component" value="Unassembled WGS sequence"/>
</dbReference>
<name>A0A0R0BX47_9GAMM</name>
<protein>
    <submittedName>
        <fullName evidence="1">Uncharacterized protein</fullName>
    </submittedName>
</protein>